<dbReference type="PRINTS" id="PR00480">
    <property type="entry name" value="ASTACIN"/>
</dbReference>
<keyword evidence="11" id="KW-0325">Glycoprotein</keyword>
<feature type="active site" evidence="14">
    <location>
        <position position="232"/>
    </location>
</feature>
<protein>
    <recommendedName>
        <fullName evidence="12">Zinc metalloproteinase</fullName>
    </recommendedName>
</protein>
<dbReference type="GO" id="GO:0006508">
    <property type="term" value="P:proteolysis"/>
    <property type="evidence" value="ECO:0007669"/>
    <property type="project" value="UniProtKB-KW"/>
</dbReference>
<keyword evidence="8 14" id="KW-0862">Zinc</keyword>
<evidence type="ECO:0000256" key="11">
    <source>
        <dbReference type="ARBA" id="ARBA00023180"/>
    </source>
</evidence>
<dbReference type="InterPro" id="IPR024079">
    <property type="entry name" value="MetalloPept_cat_dom_sf"/>
</dbReference>
<feature type="binding site" evidence="14">
    <location>
        <position position="235"/>
    </location>
    <ligand>
        <name>Zn(2+)</name>
        <dbReference type="ChEBI" id="CHEBI:29105"/>
        <note>catalytic</note>
    </ligand>
</feature>
<evidence type="ECO:0000256" key="3">
    <source>
        <dbReference type="ARBA" id="ARBA00022536"/>
    </source>
</evidence>
<dbReference type="AlphaFoldDB" id="A0AA36H2E5"/>
<dbReference type="PANTHER" id="PTHR10127">
    <property type="entry name" value="DISCOIDIN, CUB, EGF, LAMININ , AND ZINC METALLOPROTEASE DOMAIN CONTAINING"/>
    <property type="match status" value="1"/>
</dbReference>
<evidence type="ECO:0000256" key="4">
    <source>
        <dbReference type="ARBA" id="ARBA00022670"/>
    </source>
</evidence>
<dbReference type="SMART" id="SM00235">
    <property type="entry name" value="ZnMc"/>
    <property type="match status" value="1"/>
</dbReference>
<dbReference type="Gene3D" id="3.40.390.10">
    <property type="entry name" value="Collagenase (Catalytic Domain)"/>
    <property type="match status" value="1"/>
</dbReference>
<dbReference type="PROSITE" id="PS51864">
    <property type="entry name" value="ASTACIN"/>
    <property type="match status" value="1"/>
</dbReference>
<dbReference type="EMBL" id="CATQJL010000305">
    <property type="protein sequence ID" value="CAJ0602546.1"/>
    <property type="molecule type" value="Genomic_DNA"/>
</dbReference>
<dbReference type="InterPro" id="IPR034035">
    <property type="entry name" value="Astacin-like_dom"/>
</dbReference>
<evidence type="ECO:0000256" key="10">
    <source>
        <dbReference type="ARBA" id="ARBA00023157"/>
    </source>
</evidence>
<name>A0AA36H2E5_CYLNA</name>
<reference evidence="18" key="1">
    <citation type="submission" date="2023-07" db="EMBL/GenBank/DDBJ databases">
        <authorList>
            <consortium name="CYATHOMIX"/>
        </authorList>
    </citation>
    <scope>NUCLEOTIDE SEQUENCE</scope>
    <source>
        <strain evidence="18">N/A</strain>
    </source>
</reference>
<feature type="chain" id="PRO_5041482352" description="Zinc metalloproteinase" evidence="12 15">
    <location>
        <begin position="24"/>
        <end position="498"/>
    </location>
</feature>
<dbReference type="Pfam" id="PF01400">
    <property type="entry name" value="Astacin"/>
    <property type="match status" value="1"/>
</dbReference>
<comment type="caution">
    <text evidence="18">The sequence shown here is derived from an EMBL/GenBank/DDBJ whole genome shotgun (WGS) entry which is preliminary data.</text>
</comment>
<dbReference type="PANTHER" id="PTHR10127:SF793">
    <property type="entry name" value="ZINC METALLOPROTEINASE NAS-31"/>
    <property type="match status" value="1"/>
</dbReference>
<evidence type="ECO:0000256" key="14">
    <source>
        <dbReference type="PROSITE-ProRule" id="PRU01211"/>
    </source>
</evidence>
<evidence type="ECO:0000313" key="18">
    <source>
        <dbReference type="EMBL" id="CAJ0602546.1"/>
    </source>
</evidence>
<gene>
    <name evidence="18" type="ORF">CYNAS_LOCUS14529</name>
</gene>
<keyword evidence="19" id="KW-1185">Reference proteome</keyword>
<comment type="cofactor">
    <cofactor evidence="14 15">
        <name>Zn(2+)</name>
        <dbReference type="ChEBI" id="CHEBI:29105"/>
    </cofactor>
    <text evidence="14 15">Binds 1 zinc ion per subunit.</text>
</comment>
<dbReference type="CDD" id="cd04280">
    <property type="entry name" value="ZnMc_astacin_like"/>
    <property type="match status" value="1"/>
</dbReference>
<keyword evidence="10" id="KW-1015">Disulfide bond</keyword>
<dbReference type="InterPro" id="IPR017050">
    <property type="entry name" value="Metallopeptidase_nem"/>
</dbReference>
<keyword evidence="3" id="KW-0245">EGF-like domain</keyword>
<comment type="subcellular location">
    <subcellularLocation>
        <location evidence="1 12">Secreted</location>
    </subcellularLocation>
</comment>
<evidence type="ECO:0000256" key="9">
    <source>
        <dbReference type="ARBA" id="ARBA00023049"/>
    </source>
</evidence>
<evidence type="ECO:0000256" key="13">
    <source>
        <dbReference type="PROSITE-ProRule" id="PRU00059"/>
    </source>
</evidence>
<keyword evidence="6 12" id="KW-0732">Signal</keyword>
<dbReference type="InterPro" id="IPR006026">
    <property type="entry name" value="Peptidase_Metallo"/>
</dbReference>
<dbReference type="InterPro" id="IPR035914">
    <property type="entry name" value="Sperma_CUB_dom_sf"/>
</dbReference>
<sequence length="498" mass="57112">MHYDKMSCLLLYLLCIISGRVSATLTETIQKSDGVETGLNRNDLVAQYERLEAHESEIEESLQRSPQQEQILERIVRSTPVEETTHFRSMGDTIEEVNRHAGLGKLLYQSDIVLTDEQFNDIIDDIEAKNGRKKRQAVNKKIHGEQVWPNGVVYYYFHSQINVNISRLFMKGIAQWSSQTCIDFVENRFAITRIQIASHEEGCWTTVGPVMYKAQRLNLGEGCDLIGSVVHEIGHILGFWHTQARMDRDRYILLLLENIERDEGKNFLISDSTKNENYGIPYDFGSVMHYGSKMFSVNDNHTMFPIDERYIDTMGSPFISFYDLLMMNILYDCLGKCKHNPRTAKCKMGGFPNPRDCTKCVCPGGYGGRLCDERPAGCGKVLQATTTYQELNDTIGDNNIYLSNQADDYKMCHYWIQAPKGRKVEVRIKHFSHRNVVIDGCFIAGFEIKSQRDQGMTGYRYCSPAYIGKYFVSHNNLLPIITWSKAWAVTVSLVYKYI</sequence>
<keyword evidence="5 14" id="KW-0479">Metal-binding</keyword>
<evidence type="ECO:0000256" key="2">
    <source>
        <dbReference type="ARBA" id="ARBA00022525"/>
    </source>
</evidence>
<feature type="binding site" evidence="14">
    <location>
        <position position="241"/>
    </location>
    <ligand>
        <name>Zn(2+)</name>
        <dbReference type="ChEBI" id="CHEBI:29105"/>
        <note>catalytic</note>
    </ligand>
</feature>
<dbReference type="PIRSF" id="PIRSF036365">
    <property type="entry name" value="Astacin_nematoda"/>
    <property type="match status" value="1"/>
</dbReference>
<feature type="domain" description="Peptidase M12A" evidence="17">
    <location>
        <begin position="136"/>
        <end position="338"/>
    </location>
</feature>
<dbReference type="GO" id="GO:0008270">
    <property type="term" value="F:zinc ion binding"/>
    <property type="evidence" value="ECO:0007669"/>
    <property type="project" value="UniProtKB-UniRule"/>
</dbReference>
<evidence type="ECO:0000256" key="7">
    <source>
        <dbReference type="ARBA" id="ARBA00022801"/>
    </source>
</evidence>
<evidence type="ECO:0000256" key="5">
    <source>
        <dbReference type="ARBA" id="ARBA00022723"/>
    </source>
</evidence>
<evidence type="ECO:0000259" key="16">
    <source>
        <dbReference type="PROSITE" id="PS01180"/>
    </source>
</evidence>
<accession>A0AA36H2E5</accession>
<dbReference type="GO" id="GO:0005576">
    <property type="term" value="C:extracellular region"/>
    <property type="evidence" value="ECO:0007669"/>
    <property type="project" value="UniProtKB-SubCell"/>
</dbReference>
<dbReference type="GO" id="GO:0018996">
    <property type="term" value="P:molting cycle, collagen and cuticulin-based cuticle"/>
    <property type="evidence" value="ECO:0007669"/>
    <property type="project" value="InterPro"/>
</dbReference>
<feature type="domain" description="CUB" evidence="16">
    <location>
        <begin position="378"/>
        <end position="498"/>
    </location>
</feature>
<evidence type="ECO:0000256" key="1">
    <source>
        <dbReference type="ARBA" id="ARBA00004613"/>
    </source>
</evidence>
<keyword evidence="9 14" id="KW-0482">Metalloprotease</keyword>
<evidence type="ECO:0000256" key="15">
    <source>
        <dbReference type="RuleBase" id="RU361183"/>
    </source>
</evidence>
<dbReference type="InterPro" id="IPR001506">
    <property type="entry name" value="Peptidase_M12A"/>
</dbReference>
<dbReference type="Proteomes" id="UP001176961">
    <property type="component" value="Unassembled WGS sequence"/>
</dbReference>
<keyword evidence="2 12" id="KW-0964">Secreted</keyword>
<evidence type="ECO:0000256" key="6">
    <source>
        <dbReference type="ARBA" id="ARBA00022729"/>
    </source>
</evidence>
<dbReference type="SUPFAM" id="SSF49854">
    <property type="entry name" value="Spermadhesin, CUB domain"/>
    <property type="match status" value="1"/>
</dbReference>
<dbReference type="PROSITE" id="PS01180">
    <property type="entry name" value="CUB"/>
    <property type="match status" value="1"/>
</dbReference>
<dbReference type="InterPro" id="IPR000859">
    <property type="entry name" value="CUB_dom"/>
</dbReference>
<evidence type="ECO:0000259" key="17">
    <source>
        <dbReference type="PROSITE" id="PS51864"/>
    </source>
</evidence>
<evidence type="ECO:0000256" key="12">
    <source>
        <dbReference type="PIRNR" id="PIRNR036365"/>
    </source>
</evidence>
<dbReference type="SUPFAM" id="SSF55486">
    <property type="entry name" value="Metalloproteases ('zincins'), catalytic domain"/>
    <property type="match status" value="1"/>
</dbReference>
<evidence type="ECO:0000256" key="8">
    <source>
        <dbReference type="ARBA" id="ARBA00022833"/>
    </source>
</evidence>
<organism evidence="18 19">
    <name type="scientific">Cylicocyclus nassatus</name>
    <name type="common">Nematode worm</name>
    <dbReference type="NCBI Taxonomy" id="53992"/>
    <lineage>
        <taxon>Eukaryota</taxon>
        <taxon>Metazoa</taxon>
        <taxon>Ecdysozoa</taxon>
        <taxon>Nematoda</taxon>
        <taxon>Chromadorea</taxon>
        <taxon>Rhabditida</taxon>
        <taxon>Rhabditina</taxon>
        <taxon>Rhabditomorpha</taxon>
        <taxon>Strongyloidea</taxon>
        <taxon>Strongylidae</taxon>
        <taxon>Cylicocyclus</taxon>
    </lineage>
</organism>
<keyword evidence="7 14" id="KW-0378">Hydrolase</keyword>
<proteinExistence type="predicted"/>
<feature type="signal peptide" evidence="12 15">
    <location>
        <begin position="1"/>
        <end position="23"/>
    </location>
</feature>
<keyword evidence="4 14" id="KW-0645">Protease</keyword>
<comment type="caution">
    <text evidence="13">Lacks conserved residue(s) required for the propagation of feature annotation.</text>
</comment>
<feature type="binding site" evidence="14">
    <location>
        <position position="231"/>
    </location>
    <ligand>
        <name>Zn(2+)</name>
        <dbReference type="ChEBI" id="CHEBI:29105"/>
        <note>catalytic</note>
    </ligand>
</feature>
<dbReference type="GO" id="GO:0004222">
    <property type="term" value="F:metalloendopeptidase activity"/>
    <property type="evidence" value="ECO:0007669"/>
    <property type="project" value="UniProtKB-UniRule"/>
</dbReference>
<evidence type="ECO:0000313" key="19">
    <source>
        <dbReference type="Proteomes" id="UP001176961"/>
    </source>
</evidence>